<evidence type="ECO:0000313" key="1">
    <source>
        <dbReference type="EMBL" id="RAL50066.1"/>
    </source>
</evidence>
<gene>
    <name evidence="1" type="ORF">DM860_017976</name>
</gene>
<name>A0A328DXV5_9ASTE</name>
<evidence type="ECO:0000313" key="2">
    <source>
        <dbReference type="Proteomes" id="UP000249390"/>
    </source>
</evidence>
<accession>A0A328DXV5</accession>
<reference evidence="1 2" key="1">
    <citation type="submission" date="2018-06" db="EMBL/GenBank/DDBJ databases">
        <title>The Genome of Cuscuta australis (Dodder) Provides Insight into the Evolution of Plant Parasitism.</title>
        <authorList>
            <person name="Liu H."/>
        </authorList>
    </citation>
    <scope>NUCLEOTIDE SEQUENCE [LARGE SCALE GENOMIC DNA]</scope>
    <source>
        <strain evidence="2">cv. Yunnan</strain>
        <tissue evidence="1">Vines</tissue>
    </source>
</reference>
<dbReference type="AlphaFoldDB" id="A0A328DXV5"/>
<protein>
    <submittedName>
        <fullName evidence="1">Uncharacterized protein</fullName>
    </submittedName>
</protein>
<keyword evidence="2" id="KW-1185">Reference proteome</keyword>
<dbReference type="Proteomes" id="UP000249390">
    <property type="component" value="Unassembled WGS sequence"/>
</dbReference>
<sequence length="88" mass="9763">MELTHRCPANPVVARTSRQSRGSHRSFLVCRSSPLVTPFAEAMDVDSSFSAAHLPGEEDQGGCHCRCPDCRRTGGHRRRISPETHCRC</sequence>
<dbReference type="EMBL" id="NQVE01000071">
    <property type="protein sequence ID" value="RAL50066.1"/>
    <property type="molecule type" value="Genomic_DNA"/>
</dbReference>
<organism evidence="1 2">
    <name type="scientific">Cuscuta australis</name>
    <dbReference type="NCBI Taxonomy" id="267555"/>
    <lineage>
        <taxon>Eukaryota</taxon>
        <taxon>Viridiplantae</taxon>
        <taxon>Streptophyta</taxon>
        <taxon>Embryophyta</taxon>
        <taxon>Tracheophyta</taxon>
        <taxon>Spermatophyta</taxon>
        <taxon>Magnoliopsida</taxon>
        <taxon>eudicotyledons</taxon>
        <taxon>Gunneridae</taxon>
        <taxon>Pentapetalae</taxon>
        <taxon>asterids</taxon>
        <taxon>lamiids</taxon>
        <taxon>Solanales</taxon>
        <taxon>Convolvulaceae</taxon>
        <taxon>Cuscuteae</taxon>
        <taxon>Cuscuta</taxon>
        <taxon>Cuscuta subgen. Grammica</taxon>
        <taxon>Cuscuta sect. Cleistogrammica</taxon>
    </lineage>
</organism>
<proteinExistence type="predicted"/>
<comment type="caution">
    <text evidence="1">The sequence shown here is derived from an EMBL/GenBank/DDBJ whole genome shotgun (WGS) entry which is preliminary data.</text>
</comment>